<proteinExistence type="predicted"/>
<dbReference type="Gene3D" id="3.90.950.20">
    <property type="entry name" value="CinA-like"/>
    <property type="match status" value="1"/>
</dbReference>
<feature type="domain" description="CinA C-terminal" evidence="1">
    <location>
        <begin position="10"/>
        <end position="167"/>
    </location>
</feature>
<accession>A0ABD5WYN7</accession>
<dbReference type="NCBIfam" id="TIGR00199">
    <property type="entry name" value="PncC_domain"/>
    <property type="match status" value="1"/>
</dbReference>
<dbReference type="GeneID" id="79268548"/>
<evidence type="ECO:0000259" key="1">
    <source>
        <dbReference type="Pfam" id="PF02464"/>
    </source>
</evidence>
<dbReference type="Proteomes" id="UP001596388">
    <property type="component" value="Unassembled WGS sequence"/>
</dbReference>
<dbReference type="InterPro" id="IPR008136">
    <property type="entry name" value="CinA_C"/>
</dbReference>
<dbReference type="RefSeq" id="WP_276237968.1">
    <property type="nucleotide sequence ID" value="NZ_CP119989.1"/>
</dbReference>
<keyword evidence="3" id="KW-1185">Reference proteome</keyword>
<reference evidence="2 3" key="1">
    <citation type="journal article" date="2019" name="Int. J. Syst. Evol. Microbiol.">
        <title>The Global Catalogue of Microorganisms (GCM) 10K type strain sequencing project: providing services to taxonomists for standard genome sequencing and annotation.</title>
        <authorList>
            <consortium name="The Broad Institute Genomics Platform"/>
            <consortium name="The Broad Institute Genome Sequencing Center for Infectious Disease"/>
            <person name="Wu L."/>
            <person name="Ma J."/>
        </authorList>
    </citation>
    <scope>NUCLEOTIDE SEQUENCE [LARGE SCALE GENOMIC DNA]</scope>
    <source>
        <strain evidence="2 3">DT55</strain>
    </source>
</reference>
<protein>
    <submittedName>
        <fullName evidence="2">CinA family protein</fullName>
    </submittedName>
</protein>
<dbReference type="AlphaFoldDB" id="A0ABD5WYN7"/>
<dbReference type="SUPFAM" id="SSF142433">
    <property type="entry name" value="CinA-like"/>
    <property type="match status" value="1"/>
</dbReference>
<evidence type="ECO:0000313" key="3">
    <source>
        <dbReference type="Proteomes" id="UP001596388"/>
    </source>
</evidence>
<sequence>MRESASEPPIEARVGDALRAAGETVATAESCTGGLIGSLLTDVAGSSDYFDRSVVTYSYDAKLEELAVPREHLDAEGAVSEPVARAMARGVRDTAGVDWGVATTGIAGPDGGTAEKPVGTVYIGVAYAGDWGSGESDATVVRYEFDGSRTEIKAQIARRALRDLHEAVEARQ</sequence>
<dbReference type="EMBL" id="JBHTAG010000003">
    <property type="protein sequence ID" value="MFC7097538.1"/>
    <property type="molecule type" value="Genomic_DNA"/>
</dbReference>
<comment type="caution">
    <text evidence="2">The sequence shown here is derived from an EMBL/GenBank/DDBJ whole genome shotgun (WGS) entry which is preliminary data.</text>
</comment>
<evidence type="ECO:0000313" key="2">
    <source>
        <dbReference type="EMBL" id="MFC7097538.1"/>
    </source>
</evidence>
<gene>
    <name evidence="2" type="ORF">ACFQKD_09505</name>
</gene>
<organism evidence="2 3">
    <name type="scientific">Halobaculum marinum</name>
    <dbReference type="NCBI Taxonomy" id="3031996"/>
    <lineage>
        <taxon>Archaea</taxon>
        <taxon>Methanobacteriati</taxon>
        <taxon>Methanobacteriota</taxon>
        <taxon>Stenosarchaea group</taxon>
        <taxon>Halobacteria</taxon>
        <taxon>Halobacteriales</taxon>
        <taxon>Haloferacaceae</taxon>
        <taxon>Halobaculum</taxon>
    </lineage>
</organism>
<name>A0ABD5WYN7_9EURY</name>
<dbReference type="InterPro" id="IPR036653">
    <property type="entry name" value="CinA-like_C"/>
</dbReference>
<dbReference type="Pfam" id="PF02464">
    <property type="entry name" value="CinA"/>
    <property type="match status" value="1"/>
</dbReference>